<organism evidence="2">
    <name type="scientific">uncultured marine group II/III euryarchaeote AD1000_105_G07</name>
    <dbReference type="NCBI Taxonomy" id="1457714"/>
    <lineage>
        <taxon>Archaea</taxon>
        <taxon>Methanobacteriati</taxon>
        <taxon>Methanobacteriota</taxon>
        <taxon>environmental samples</taxon>
    </lineage>
</organism>
<accession>A0A075FIF0</accession>
<dbReference type="AlphaFoldDB" id="A0A075FIF0"/>
<feature type="compositionally biased region" description="Acidic residues" evidence="1">
    <location>
        <begin position="262"/>
        <end position="275"/>
    </location>
</feature>
<evidence type="ECO:0000313" key="2">
    <source>
        <dbReference type="EMBL" id="AIE91074.1"/>
    </source>
</evidence>
<reference evidence="2" key="1">
    <citation type="journal article" date="2014" name="Genome Biol. Evol.">
        <title>Pangenome evidence for extensive interdomain horizontal transfer affecting lineage core and shell genes in uncultured planktonic thaumarchaeota and euryarchaeota.</title>
        <authorList>
            <person name="Deschamps P."/>
            <person name="Zivanovic Y."/>
            <person name="Moreira D."/>
            <person name="Rodriguez-Valera F."/>
            <person name="Lopez-Garcia P."/>
        </authorList>
    </citation>
    <scope>NUCLEOTIDE SEQUENCE</scope>
</reference>
<proteinExistence type="predicted"/>
<dbReference type="EMBL" id="KF900327">
    <property type="protein sequence ID" value="AIE91074.1"/>
    <property type="molecule type" value="Genomic_DNA"/>
</dbReference>
<feature type="region of interest" description="Disordered" evidence="1">
    <location>
        <begin position="259"/>
        <end position="296"/>
    </location>
</feature>
<protein>
    <submittedName>
        <fullName evidence="2">Uncharacterized protein</fullName>
    </submittedName>
</protein>
<evidence type="ECO:0000256" key="1">
    <source>
        <dbReference type="SAM" id="MobiDB-lite"/>
    </source>
</evidence>
<name>A0A075FIF0_9EURY</name>
<sequence>MIPKKRKKKDPNAPIRPWAALITWFLLNAIWMGVSPIGTPQPVLSEESGHREYYYMTVPDVQGNTLRLNVDCAVTPASGDFDSVMISWTLWNIEDKAANGVDGGDDGEFQPEADYLGRIDKDCSKLNEEVRPGEYELRIQFYYPNGTKVEYGDVDDVVQTEFHMMYWIYEPLEQTGYLVANVLGFLILVTDQAARRWMKKKRLAALAHIPLHKQRHREEWDALNEGMDGRGEAAVESFQIDMGTSSEAERERLRKQFAESAAAEDGEDEVIDDGEIEVKEKKLGEGSISGLEGEAEVDKDIETVGDLYRRMEDDEEF</sequence>